<reference evidence="2" key="1">
    <citation type="submission" date="2021-01" db="UniProtKB">
        <authorList>
            <consortium name="EnsemblMetazoa"/>
        </authorList>
    </citation>
    <scope>IDENTIFICATION</scope>
</reference>
<name>A0A7M7T867_NASVI</name>
<organism evidence="2 3">
    <name type="scientific">Nasonia vitripennis</name>
    <name type="common">Parasitic wasp</name>
    <dbReference type="NCBI Taxonomy" id="7425"/>
    <lineage>
        <taxon>Eukaryota</taxon>
        <taxon>Metazoa</taxon>
        <taxon>Ecdysozoa</taxon>
        <taxon>Arthropoda</taxon>
        <taxon>Hexapoda</taxon>
        <taxon>Insecta</taxon>
        <taxon>Pterygota</taxon>
        <taxon>Neoptera</taxon>
        <taxon>Endopterygota</taxon>
        <taxon>Hymenoptera</taxon>
        <taxon>Apocrita</taxon>
        <taxon>Proctotrupomorpha</taxon>
        <taxon>Chalcidoidea</taxon>
        <taxon>Pteromalidae</taxon>
        <taxon>Pteromalinae</taxon>
        <taxon>Nasonia</taxon>
    </lineage>
</organism>
<feature type="chain" id="PRO_5029515834" evidence="1">
    <location>
        <begin position="27"/>
        <end position="127"/>
    </location>
</feature>
<proteinExistence type="predicted"/>
<dbReference type="AlphaFoldDB" id="A0A7M7T867"/>
<dbReference type="KEGG" id="nvi:107981500"/>
<feature type="signal peptide" evidence="1">
    <location>
        <begin position="1"/>
        <end position="26"/>
    </location>
</feature>
<dbReference type="Proteomes" id="UP000002358">
    <property type="component" value="Unassembled WGS sequence"/>
</dbReference>
<evidence type="ECO:0000256" key="1">
    <source>
        <dbReference type="SAM" id="SignalP"/>
    </source>
</evidence>
<protein>
    <submittedName>
        <fullName evidence="2">Uncharacterized protein</fullName>
    </submittedName>
</protein>
<keyword evidence="3" id="KW-1185">Reference proteome</keyword>
<evidence type="ECO:0000313" key="2">
    <source>
        <dbReference type="EnsemblMetazoa" id="XP_031781695"/>
    </source>
</evidence>
<accession>A0A7M7T867</accession>
<keyword evidence="1" id="KW-0732">Signal</keyword>
<dbReference type="InParanoid" id="A0A7M7T867"/>
<dbReference type="GeneID" id="107981500"/>
<dbReference type="OrthoDB" id="6366777at2759"/>
<evidence type="ECO:0000313" key="3">
    <source>
        <dbReference type="Proteomes" id="UP000002358"/>
    </source>
</evidence>
<dbReference type="EnsemblMetazoa" id="XM_031925835">
    <property type="protein sequence ID" value="XP_031781695"/>
    <property type="gene ID" value="LOC107981500"/>
</dbReference>
<sequence length="127" mass="14261">MGSTSTSSALFLTFLLIASFSVEISAKRGCSAFGHSCYGGHGKRSYSESVDLDLARNKEGTQQNDYDLSRSNAESVALVPSQGYNRQEQRSIHSIHERPNTNSWSLFIRKLLVPYRRPYMAYSESQK</sequence>
<dbReference type="RefSeq" id="XP_031781695.1">
    <property type="nucleotide sequence ID" value="XM_031925835.1"/>
</dbReference>